<comment type="subcellular location">
    <subcellularLocation>
        <location evidence="1 9">Nucleus</location>
    </subcellularLocation>
</comment>
<keyword evidence="5 9" id="KW-0010">Activator</keyword>
<evidence type="ECO:0000256" key="5">
    <source>
        <dbReference type="ARBA" id="ARBA00023159"/>
    </source>
</evidence>
<comment type="similarity">
    <text evidence="2 9">Belongs to the Mediator complex subunit 10 family.</text>
</comment>
<keyword evidence="11" id="KW-1185">Reference proteome</keyword>
<dbReference type="PANTHER" id="PTHR13345">
    <property type="entry name" value="MEDIATOR OF RNA POLYMERASE II TRANSCRIPTION SUBUNIT 10"/>
    <property type="match status" value="1"/>
</dbReference>
<evidence type="ECO:0000256" key="3">
    <source>
        <dbReference type="ARBA" id="ARBA00019617"/>
    </source>
</evidence>
<proteinExistence type="inferred from homology"/>
<protein>
    <recommendedName>
        <fullName evidence="3 9">Mediator of RNA polymerase II transcription subunit 10</fullName>
    </recommendedName>
    <alternativeName>
        <fullName evidence="8 9">Mediator complex subunit 10</fullName>
    </alternativeName>
</protein>
<comment type="function">
    <text evidence="9">Component of the Mediator complex, a coactivator involved in the regulated transcription of nearly all RNA polymerase II-dependent genes. Mediator functions as a bridge to convey information from gene-specific regulatory proteins to the basal RNA polymerase II transcription machinery. Mediator is recruited to promoters by direct interactions with regulatory proteins and serves as a scaffold for the assembly of a functional preinitiation complex with RNA polymerase II and the general transcription factors.</text>
</comment>
<dbReference type="AlphaFoldDB" id="A0A1Y1WE90"/>
<evidence type="ECO:0000256" key="6">
    <source>
        <dbReference type="ARBA" id="ARBA00023163"/>
    </source>
</evidence>
<reference evidence="10 11" key="1">
    <citation type="submission" date="2016-07" db="EMBL/GenBank/DDBJ databases">
        <title>Pervasive Adenine N6-methylation of Active Genes in Fungi.</title>
        <authorList>
            <consortium name="DOE Joint Genome Institute"/>
            <person name="Mondo S.J."/>
            <person name="Dannebaum R.O."/>
            <person name="Kuo R.C."/>
            <person name="Labutti K."/>
            <person name="Haridas S."/>
            <person name="Kuo A."/>
            <person name="Salamov A."/>
            <person name="Ahrendt S.R."/>
            <person name="Lipzen A."/>
            <person name="Sullivan W."/>
            <person name="Andreopoulos W.B."/>
            <person name="Clum A."/>
            <person name="Lindquist E."/>
            <person name="Daum C."/>
            <person name="Ramamoorthy G.K."/>
            <person name="Gryganskyi A."/>
            <person name="Culley D."/>
            <person name="Magnuson J.K."/>
            <person name="James T.Y."/>
            <person name="O'Malley M.A."/>
            <person name="Stajich J.E."/>
            <person name="Spatafora J.W."/>
            <person name="Visel A."/>
            <person name="Grigoriev I.V."/>
        </authorList>
    </citation>
    <scope>NUCLEOTIDE SEQUENCE [LARGE SCALE GENOMIC DNA]</scope>
    <source>
        <strain evidence="10 11">ATCC 12442</strain>
    </source>
</reference>
<dbReference type="InterPro" id="IPR019145">
    <property type="entry name" value="Mediator_Med10"/>
</dbReference>
<dbReference type="Pfam" id="PF09748">
    <property type="entry name" value="Med10"/>
    <property type="match status" value="1"/>
</dbReference>
<keyword evidence="7 9" id="KW-0539">Nucleus</keyword>
<evidence type="ECO:0000256" key="1">
    <source>
        <dbReference type="ARBA" id="ARBA00004123"/>
    </source>
</evidence>
<comment type="subunit">
    <text evidence="9">Component of the Mediator complex.</text>
</comment>
<evidence type="ECO:0000256" key="8">
    <source>
        <dbReference type="ARBA" id="ARBA00032004"/>
    </source>
</evidence>
<dbReference type="GO" id="GO:0016592">
    <property type="term" value="C:mediator complex"/>
    <property type="evidence" value="ECO:0007669"/>
    <property type="project" value="InterPro"/>
</dbReference>
<accession>A0A1Y1WE90</accession>
<dbReference type="Proteomes" id="UP000193922">
    <property type="component" value="Unassembled WGS sequence"/>
</dbReference>
<dbReference type="GO" id="GO:0006357">
    <property type="term" value="P:regulation of transcription by RNA polymerase II"/>
    <property type="evidence" value="ECO:0007669"/>
    <property type="project" value="InterPro"/>
</dbReference>
<name>A0A1Y1WE90_9FUNG</name>
<evidence type="ECO:0000256" key="9">
    <source>
        <dbReference type="RuleBase" id="RU364146"/>
    </source>
</evidence>
<evidence type="ECO:0000313" key="11">
    <source>
        <dbReference type="Proteomes" id="UP000193922"/>
    </source>
</evidence>
<comment type="caution">
    <text evidence="10">The sequence shown here is derived from an EMBL/GenBank/DDBJ whole genome shotgun (WGS) entry which is preliminary data.</text>
</comment>
<dbReference type="OrthoDB" id="337270at2759"/>
<evidence type="ECO:0000256" key="4">
    <source>
        <dbReference type="ARBA" id="ARBA00023015"/>
    </source>
</evidence>
<gene>
    <name evidence="9" type="primary">MED10</name>
    <name evidence="10" type="ORF">DL89DRAFT_221992</name>
</gene>
<evidence type="ECO:0000313" key="10">
    <source>
        <dbReference type="EMBL" id="ORX71504.1"/>
    </source>
</evidence>
<sequence>MQNNSTSTQQSQHTDTAISEMERKIRFALETLSQISVSVSNYESADEQVLQQRVENLVRSYSEMHAMKESLDANIPMEVLNFIEDGRNPDEFTRNFTERVAAENQFTNGKISALSNFKQEFEAQLKESFPEDAASRLNKT</sequence>
<dbReference type="GO" id="GO:0003712">
    <property type="term" value="F:transcription coregulator activity"/>
    <property type="evidence" value="ECO:0007669"/>
    <property type="project" value="InterPro"/>
</dbReference>
<keyword evidence="4 9" id="KW-0805">Transcription regulation</keyword>
<dbReference type="STRING" id="61395.A0A1Y1WE90"/>
<dbReference type="EMBL" id="MCFD01000004">
    <property type="protein sequence ID" value="ORX71504.1"/>
    <property type="molecule type" value="Genomic_DNA"/>
</dbReference>
<evidence type="ECO:0000256" key="2">
    <source>
        <dbReference type="ARBA" id="ARBA00005389"/>
    </source>
</evidence>
<keyword evidence="6 9" id="KW-0804">Transcription</keyword>
<evidence type="ECO:0000256" key="7">
    <source>
        <dbReference type="ARBA" id="ARBA00023242"/>
    </source>
</evidence>
<organism evidence="10 11">
    <name type="scientific">Linderina pennispora</name>
    <dbReference type="NCBI Taxonomy" id="61395"/>
    <lineage>
        <taxon>Eukaryota</taxon>
        <taxon>Fungi</taxon>
        <taxon>Fungi incertae sedis</taxon>
        <taxon>Zoopagomycota</taxon>
        <taxon>Kickxellomycotina</taxon>
        <taxon>Kickxellomycetes</taxon>
        <taxon>Kickxellales</taxon>
        <taxon>Kickxellaceae</taxon>
        <taxon>Linderina</taxon>
    </lineage>
</organism>
<dbReference type="PANTHER" id="PTHR13345:SF13">
    <property type="entry name" value="MEDIATOR OF RNA POLYMERASE II TRANSCRIPTION SUBUNIT 10"/>
    <property type="match status" value="1"/>
</dbReference>